<name>A0A841BKX9_9ACTN</name>
<dbReference type="RefSeq" id="WP_184834122.1">
    <property type="nucleotide sequence ID" value="NZ_JACHMN010000002.1"/>
</dbReference>
<dbReference type="Proteomes" id="UP000587527">
    <property type="component" value="Unassembled WGS sequence"/>
</dbReference>
<sequence length="221" mass="24557">MTSWEVWRQDDNGVRYRMSTHSDRIDAITRVIVMESGPVHKQMYWVDGPNRPACKTLRDAYKRVALAGQAASAAGRTLTEFLGSWWLVSRPLADLPELDLDTMTAMLTAAMTATPRQIPEVRTASPGAAASHAEWTQLILAQIADLRELSMTGDLGRYGHFGVDAPSGLRRGTGVRWFNLDVESYVECGLAGFLDYHPDKAFSTVDWGHLTHIARCGQSYE</sequence>
<keyword evidence="2" id="KW-1185">Reference proteome</keyword>
<accession>A0A841BKX9</accession>
<dbReference type="AlphaFoldDB" id="A0A841BKX9"/>
<evidence type="ECO:0000313" key="1">
    <source>
        <dbReference type="EMBL" id="MBB5868295.1"/>
    </source>
</evidence>
<organism evidence="1 2">
    <name type="scientific">Allocatelliglobosispora scoriae</name>
    <dbReference type="NCBI Taxonomy" id="643052"/>
    <lineage>
        <taxon>Bacteria</taxon>
        <taxon>Bacillati</taxon>
        <taxon>Actinomycetota</taxon>
        <taxon>Actinomycetes</taxon>
        <taxon>Micromonosporales</taxon>
        <taxon>Micromonosporaceae</taxon>
        <taxon>Allocatelliglobosispora</taxon>
    </lineage>
</organism>
<gene>
    <name evidence="1" type="ORF">F4553_001674</name>
</gene>
<proteinExistence type="predicted"/>
<evidence type="ECO:0000313" key="2">
    <source>
        <dbReference type="Proteomes" id="UP000587527"/>
    </source>
</evidence>
<reference evidence="1 2" key="1">
    <citation type="submission" date="2020-08" db="EMBL/GenBank/DDBJ databases">
        <title>Sequencing the genomes of 1000 actinobacteria strains.</title>
        <authorList>
            <person name="Klenk H.-P."/>
        </authorList>
    </citation>
    <scope>NUCLEOTIDE SEQUENCE [LARGE SCALE GENOMIC DNA]</scope>
    <source>
        <strain evidence="1 2">DSM 45362</strain>
    </source>
</reference>
<comment type="caution">
    <text evidence="1">The sequence shown here is derived from an EMBL/GenBank/DDBJ whole genome shotgun (WGS) entry which is preliminary data.</text>
</comment>
<dbReference type="EMBL" id="JACHMN010000002">
    <property type="protein sequence ID" value="MBB5868295.1"/>
    <property type="molecule type" value="Genomic_DNA"/>
</dbReference>
<protein>
    <submittedName>
        <fullName evidence="1">Uncharacterized protein</fullName>
    </submittedName>
</protein>